<evidence type="ECO:0000256" key="1">
    <source>
        <dbReference type="SAM" id="MobiDB-lite"/>
    </source>
</evidence>
<sequence length="140" mass="15830">MKKYTLGQATTSLGHAMLWTKIFEYLHFDLSQERAVTLGKENAITQKNINQMRRGGDKQVDEGGEDEGEAAGRDVHMEDVLPPPEGFQDLRTEVTEGFLRLKGQICEIDSCLTRQVEEIHSLRGAFLDFHEVPPRTKDQG</sequence>
<gene>
    <name evidence="2" type="ORF">PIB30_078954</name>
</gene>
<feature type="region of interest" description="Disordered" evidence="1">
    <location>
        <begin position="47"/>
        <end position="86"/>
    </location>
</feature>
<feature type="compositionally biased region" description="Basic and acidic residues" evidence="1">
    <location>
        <begin position="70"/>
        <end position="79"/>
    </location>
</feature>
<reference evidence="2 3" key="1">
    <citation type="journal article" date="2023" name="Plants (Basel)">
        <title>Bridging the Gap: Combining Genomics and Transcriptomics Approaches to Understand Stylosanthes scabra, an Orphan Legume from the Brazilian Caatinga.</title>
        <authorList>
            <person name="Ferreira-Neto J.R.C."/>
            <person name="da Silva M.D."/>
            <person name="Binneck E."/>
            <person name="de Melo N.F."/>
            <person name="da Silva R.H."/>
            <person name="de Melo A.L.T.M."/>
            <person name="Pandolfi V."/>
            <person name="Bustamante F.O."/>
            <person name="Brasileiro-Vidal A.C."/>
            <person name="Benko-Iseppon A.M."/>
        </authorList>
    </citation>
    <scope>NUCLEOTIDE SEQUENCE [LARGE SCALE GENOMIC DNA]</scope>
    <source>
        <tissue evidence="2">Leaves</tissue>
    </source>
</reference>
<evidence type="ECO:0000313" key="3">
    <source>
        <dbReference type="Proteomes" id="UP001341840"/>
    </source>
</evidence>
<proteinExistence type="predicted"/>
<keyword evidence="3" id="KW-1185">Reference proteome</keyword>
<protein>
    <submittedName>
        <fullName evidence="2">Uncharacterized protein</fullName>
    </submittedName>
</protein>
<organism evidence="2 3">
    <name type="scientific">Stylosanthes scabra</name>
    <dbReference type="NCBI Taxonomy" id="79078"/>
    <lineage>
        <taxon>Eukaryota</taxon>
        <taxon>Viridiplantae</taxon>
        <taxon>Streptophyta</taxon>
        <taxon>Embryophyta</taxon>
        <taxon>Tracheophyta</taxon>
        <taxon>Spermatophyta</taxon>
        <taxon>Magnoliopsida</taxon>
        <taxon>eudicotyledons</taxon>
        <taxon>Gunneridae</taxon>
        <taxon>Pentapetalae</taxon>
        <taxon>rosids</taxon>
        <taxon>fabids</taxon>
        <taxon>Fabales</taxon>
        <taxon>Fabaceae</taxon>
        <taxon>Papilionoideae</taxon>
        <taxon>50 kb inversion clade</taxon>
        <taxon>dalbergioids sensu lato</taxon>
        <taxon>Dalbergieae</taxon>
        <taxon>Pterocarpus clade</taxon>
        <taxon>Stylosanthes</taxon>
    </lineage>
</organism>
<comment type="caution">
    <text evidence="2">The sequence shown here is derived from an EMBL/GenBank/DDBJ whole genome shotgun (WGS) entry which is preliminary data.</text>
</comment>
<dbReference type="EMBL" id="JASCZI010212554">
    <property type="protein sequence ID" value="MED6199761.1"/>
    <property type="molecule type" value="Genomic_DNA"/>
</dbReference>
<evidence type="ECO:0000313" key="2">
    <source>
        <dbReference type="EMBL" id="MED6199761.1"/>
    </source>
</evidence>
<name>A0ABU6XPK8_9FABA</name>
<accession>A0ABU6XPK8</accession>
<dbReference type="Proteomes" id="UP001341840">
    <property type="component" value="Unassembled WGS sequence"/>
</dbReference>